<protein>
    <recommendedName>
        <fullName evidence="2">Integrase catalytic domain-containing protein</fullName>
    </recommendedName>
</protein>
<feature type="region of interest" description="Disordered" evidence="1">
    <location>
        <begin position="181"/>
        <end position="209"/>
    </location>
</feature>
<gene>
    <name evidence="3" type="ORF">EZV62_014552</name>
</gene>
<dbReference type="InterPro" id="IPR039537">
    <property type="entry name" value="Retrotran_Ty1/copia-like"/>
</dbReference>
<dbReference type="Proteomes" id="UP000323000">
    <property type="component" value="Chromosome 6"/>
</dbReference>
<dbReference type="PANTHER" id="PTHR42648">
    <property type="entry name" value="TRANSPOSASE, PUTATIVE-RELATED"/>
    <property type="match status" value="1"/>
</dbReference>
<feature type="compositionally biased region" description="Acidic residues" evidence="1">
    <location>
        <begin position="198"/>
        <end position="209"/>
    </location>
</feature>
<sequence length="227" mass="26489">MMKVWYRHKIVPSTPQKNGLVERMNRTLLERVRCILSSANLHKKIWAEAVNTVAYVVNRRASAALGFKTPEEIWNDIPLSYENLKVFWCVAYAHIRQSKLEPRAKRFMFIGYPDGVNGYKLWYSDSNISKSFNSRDVTFRESEMYMSNSSSSSHNESIDVISDAKIEVEQKEDFNSQSFQEATSYGNGVEDQGREQSDNEEEIFQVQDELEGYQIARDRARRERRAF</sequence>
<dbReference type="GO" id="GO:0015074">
    <property type="term" value="P:DNA integration"/>
    <property type="evidence" value="ECO:0007669"/>
    <property type="project" value="InterPro"/>
</dbReference>
<dbReference type="Gene3D" id="3.30.420.10">
    <property type="entry name" value="Ribonuclease H-like superfamily/Ribonuclease H"/>
    <property type="match status" value="1"/>
</dbReference>
<dbReference type="InterPro" id="IPR012337">
    <property type="entry name" value="RNaseH-like_sf"/>
</dbReference>
<dbReference type="AlphaFoldDB" id="A0A5C7HTA7"/>
<dbReference type="PROSITE" id="PS50994">
    <property type="entry name" value="INTEGRASE"/>
    <property type="match status" value="1"/>
</dbReference>
<proteinExistence type="predicted"/>
<dbReference type="PANTHER" id="PTHR42648:SF28">
    <property type="entry name" value="TRANSPOSON-ENCODED PROTEIN WITH RIBONUCLEASE H-LIKE AND RETROVIRUS ZINC FINGER-LIKE DOMAINS"/>
    <property type="match status" value="1"/>
</dbReference>
<evidence type="ECO:0000256" key="1">
    <source>
        <dbReference type="SAM" id="MobiDB-lite"/>
    </source>
</evidence>
<feature type="domain" description="Integrase catalytic" evidence="2">
    <location>
        <begin position="11"/>
        <end position="78"/>
    </location>
</feature>
<dbReference type="EMBL" id="VAHF01000006">
    <property type="protein sequence ID" value="TXG59979.1"/>
    <property type="molecule type" value="Genomic_DNA"/>
</dbReference>
<dbReference type="OrthoDB" id="1750165at2759"/>
<dbReference type="GO" id="GO:0003676">
    <property type="term" value="F:nucleic acid binding"/>
    <property type="evidence" value="ECO:0007669"/>
    <property type="project" value="InterPro"/>
</dbReference>
<evidence type="ECO:0000313" key="3">
    <source>
        <dbReference type="EMBL" id="TXG59979.1"/>
    </source>
</evidence>
<dbReference type="InterPro" id="IPR001584">
    <property type="entry name" value="Integrase_cat-core"/>
</dbReference>
<keyword evidence="4" id="KW-1185">Reference proteome</keyword>
<dbReference type="InterPro" id="IPR057670">
    <property type="entry name" value="SH3_retrovirus"/>
</dbReference>
<reference evidence="4" key="1">
    <citation type="journal article" date="2019" name="Gigascience">
        <title>De novo genome assembly of the endangered Acer yangbiense, a plant species with extremely small populations endemic to Yunnan Province, China.</title>
        <authorList>
            <person name="Yang J."/>
            <person name="Wariss H.M."/>
            <person name="Tao L."/>
            <person name="Zhang R."/>
            <person name="Yun Q."/>
            <person name="Hollingsworth P."/>
            <person name="Dao Z."/>
            <person name="Luo G."/>
            <person name="Guo H."/>
            <person name="Ma Y."/>
            <person name="Sun W."/>
        </authorList>
    </citation>
    <scope>NUCLEOTIDE SEQUENCE [LARGE SCALE GENOMIC DNA]</scope>
    <source>
        <strain evidence="4">cv. Malutang</strain>
    </source>
</reference>
<comment type="caution">
    <text evidence="3">The sequence shown here is derived from an EMBL/GenBank/DDBJ whole genome shotgun (WGS) entry which is preliminary data.</text>
</comment>
<evidence type="ECO:0000259" key="2">
    <source>
        <dbReference type="PROSITE" id="PS50994"/>
    </source>
</evidence>
<dbReference type="SUPFAM" id="SSF53098">
    <property type="entry name" value="Ribonuclease H-like"/>
    <property type="match status" value="1"/>
</dbReference>
<dbReference type="Pfam" id="PF25597">
    <property type="entry name" value="SH3_retrovirus"/>
    <property type="match status" value="1"/>
</dbReference>
<name>A0A5C7HTA7_9ROSI</name>
<evidence type="ECO:0000313" key="4">
    <source>
        <dbReference type="Proteomes" id="UP000323000"/>
    </source>
</evidence>
<organism evidence="3 4">
    <name type="scientific">Acer yangbiense</name>
    <dbReference type="NCBI Taxonomy" id="1000413"/>
    <lineage>
        <taxon>Eukaryota</taxon>
        <taxon>Viridiplantae</taxon>
        <taxon>Streptophyta</taxon>
        <taxon>Embryophyta</taxon>
        <taxon>Tracheophyta</taxon>
        <taxon>Spermatophyta</taxon>
        <taxon>Magnoliopsida</taxon>
        <taxon>eudicotyledons</taxon>
        <taxon>Gunneridae</taxon>
        <taxon>Pentapetalae</taxon>
        <taxon>rosids</taxon>
        <taxon>malvids</taxon>
        <taxon>Sapindales</taxon>
        <taxon>Sapindaceae</taxon>
        <taxon>Hippocastanoideae</taxon>
        <taxon>Acereae</taxon>
        <taxon>Acer</taxon>
    </lineage>
</organism>
<accession>A0A5C7HTA7</accession>
<dbReference type="InterPro" id="IPR036397">
    <property type="entry name" value="RNaseH_sf"/>
</dbReference>